<organism evidence="18 19">
    <name type="scientific">Testicularia cyperi</name>
    <dbReference type="NCBI Taxonomy" id="1882483"/>
    <lineage>
        <taxon>Eukaryota</taxon>
        <taxon>Fungi</taxon>
        <taxon>Dikarya</taxon>
        <taxon>Basidiomycota</taxon>
        <taxon>Ustilaginomycotina</taxon>
        <taxon>Ustilaginomycetes</taxon>
        <taxon>Ustilaginales</taxon>
        <taxon>Anthracoideaceae</taxon>
        <taxon>Testicularia</taxon>
    </lineage>
</organism>
<dbReference type="PROSITE" id="PS00137">
    <property type="entry name" value="SUBTILASE_HIS"/>
    <property type="match status" value="1"/>
</dbReference>
<evidence type="ECO:0000256" key="14">
    <source>
        <dbReference type="PROSITE-ProRule" id="PRU01240"/>
    </source>
</evidence>
<dbReference type="SUPFAM" id="SSF52743">
    <property type="entry name" value="Subtilisin-like"/>
    <property type="match status" value="1"/>
</dbReference>
<feature type="domain" description="P/Homo B" evidence="17">
    <location>
        <begin position="558"/>
        <end position="694"/>
    </location>
</feature>
<dbReference type="Gene3D" id="3.40.50.200">
    <property type="entry name" value="Peptidase S8/S53 domain"/>
    <property type="match status" value="1"/>
</dbReference>
<keyword evidence="3 14" id="KW-0645">Protease</keyword>
<gene>
    <name evidence="18" type="ORF">BCV70DRAFT_139083</name>
</gene>
<dbReference type="InterPro" id="IPR022398">
    <property type="entry name" value="Peptidase_S8_His-AS"/>
</dbReference>
<keyword evidence="10 16" id="KW-0472">Membrane</keyword>
<keyword evidence="7 14" id="KW-0720">Serine protease</keyword>
<dbReference type="GO" id="GO:0005802">
    <property type="term" value="C:trans-Golgi network"/>
    <property type="evidence" value="ECO:0007669"/>
    <property type="project" value="TreeGrafter"/>
</dbReference>
<evidence type="ECO:0000256" key="13">
    <source>
        <dbReference type="PIRSR" id="PIRSR615500-1"/>
    </source>
</evidence>
<protein>
    <recommendedName>
        <fullName evidence="17">P/Homo B domain-containing protein</fullName>
    </recommendedName>
</protein>
<keyword evidence="19" id="KW-1185">Reference proteome</keyword>
<comment type="subcellular location">
    <subcellularLocation>
        <location evidence="1">Membrane</location>
    </subcellularLocation>
</comment>
<dbReference type="AlphaFoldDB" id="A0A317XQI6"/>
<dbReference type="Pfam" id="PF01483">
    <property type="entry name" value="P_proprotein"/>
    <property type="match status" value="1"/>
</dbReference>
<dbReference type="FunFam" id="3.40.50.200:FF:000005">
    <property type="entry name" value="Proprotein convertase subtilisin/kexin type 7"/>
    <property type="match status" value="1"/>
</dbReference>
<dbReference type="EMBL" id="KZ819195">
    <property type="protein sequence ID" value="PWY99550.1"/>
    <property type="molecule type" value="Genomic_DNA"/>
</dbReference>
<keyword evidence="4 16" id="KW-0812">Transmembrane</keyword>
<keyword evidence="11" id="KW-0865">Zymogen</keyword>
<evidence type="ECO:0000313" key="18">
    <source>
        <dbReference type="EMBL" id="PWY99550.1"/>
    </source>
</evidence>
<feature type="active site" description="Charge relay system" evidence="13 14">
    <location>
        <position position="482"/>
    </location>
</feature>
<feature type="region of interest" description="Disordered" evidence="15">
    <location>
        <begin position="733"/>
        <end position="777"/>
    </location>
</feature>
<feature type="compositionally biased region" description="Basic and acidic residues" evidence="15">
    <location>
        <begin position="113"/>
        <end position="127"/>
    </location>
</feature>
<evidence type="ECO:0000256" key="4">
    <source>
        <dbReference type="ARBA" id="ARBA00022692"/>
    </source>
</evidence>
<dbReference type="GO" id="GO:0004252">
    <property type="term" value="F:serine-type endopeptidase activity"/>
    <property type="evidence" value="ECO:0007669"/>
    <property type="project" value="UniProtKB-UniRule"/>
</dbReference>
<dbReference type="InterPro" id="IPR002884">
    <property type="entry name" value="P_dom"/>
</dbReference>
<dbReference type="InterPro" id="IPR008979">
    <property type="entry name" value="Galactose-bd-like_sf"/>
</dbReference>
<evidence type="ECO:0000256" key="9">
    <source>
        <dbReference type="ARBA" id="ARBA00022989"/>
    </source>
</evidence>
<dbReference type="OrthoDB" id="300641at2759"/>
<dbReference type="PROSITE" id="PS51892">
    <property type="entry name" value="SUBTILASE"/>
    <property type="match status" value="1"/>
</dbReference>
<evidence type="ECO:0000256" key="2">
    <source>
        <dbReference type="ARBA" id="ARBA00005325"/>
    </source>
</evidence>
<feature type="active site" description="Charge relay system" evidence="13 14">
    <location>
        <position position="269"/>
    </location>
</feature>
<evidence type="ECO:0000256" key="11">
    <source>
        <dbReference type="ARBA" id="ARBA00023145"/>
    </source>
</evidence>
<dbReference type="SUPFAM" id="SSF49785">
    <property type="entry name" value="Galactose-binding domain-like"/>
    <property type="match status" value="1"/>
</dbReference>
<evidence type="ECO:0000256" key="1">
    <source>
        <dbReference type="ARBA" id="ARBA00004370"/>
    </source>
</evidence>
<evidence type="ECO:0000256" key="10">
    <source>
        <dbReference type="ARBA" id="ARBA00023136"/>
    </source>
</evidence>
<keyword evidence="9 16" id="KW-1133">Transmembrane helix</keyword>
<evidence type="ECO:0000256" key="3">
    <source>
        <dbReference type="ARBA" id="ARBA00022670"/>
    </source>
</evidence>
<evidence type="ECO:0000256" key="5">
    <source>
        <dbReference type="ARBA" id="ARBA00022729"/>
    </source>
</evidence>
<dbReference type="InterPro" id="IPR036852">
    <property type="entry name" value="Peptidase_S8/S53_dom_sf"/>
</dbReference>
<dbReference type="InterPro" id="IPR023828">
    <property type="entry name" value="Peptidase_S8_Ser-AS"/>
</dbReference>
<feature type="non-terminal residue" evidence="18">
    <location>
        <position position="1"/>
    </location>
</feature>
<accession>A0A317XQI6</accession>
<dbReference type="Pfam" id="PF00082">
    <property type="entry name" value="Peptidase_S8"/>
    <property type="match status" value="1"/>
</dbReference>
<evidence type="ECO:0000313" key="19">
    <source>
        <dbReference type="Proteomes" id="UP000246740"/>
    </source>
</evidence>
<keyword evidence="5" id="KW-0732">Signal</keyword>
<dbReference type="PANTHER" id="PTHR42884:SF14">
    <property type="entry name" value="NEUROENDOCRINE CONVERTASE 1"/>
    <property type="match status" value="1"/>
</dbReference>
<feature type="compositionally biased region" description="Acidic residues" evidence="15">
    <location>
        <begin position="891"/>
        <end position="904"/>
    </location>
</feature>
<dbReference type="FunCoup" id="A0A317XQI6">
    <property type="interactions" value="39"/>
</dbReference>
<feature type="compositionally biased region" description="Basic and acidic residues" evidence="15">
    <location>
        <begin position="873"/>
        <end position="884"/>
    </location>
</feature>
<dbReference type="CDD" id="cd04059">
    <property type="entry name" value="Peptidases_S8_Protein_convertases_Kexins_Furin-like"/>
    <property type="match status" value="1"/>
</dbReference>
<feature type="compositionally biased region" description="Gly residues" evidence="15">
    <location>
        <begin position="854"/>
        <end position="863"/>
    </location>
</feature>
<feature type="region of interest" description="Disordered" evidence="15">
    <location>
        <begin position="102"/>
        <end position="127"/>
    </location>
</feature>
<feature type="active site" description="Charge relay system" evidence="13 14">
    <location>
        <position position="307"/>
    </location>
</feature>
<evidence type="ECO:0000256" key="12">
    <source>
        <dbReference type="ARBA" id="ARBA00023180"/>
    </source>
</evidence>
<dbReference type="Proteomes" id="UP000246740">
    <property type="component" value="Unassembled WGS sequence"/>
</dbReference>
<evidence type="ECO:0000256" key="6">
    <source>
        <dbReference type="ARBA" id="ARBA00022801"/>
    </source>
</evidence>
<dbReference type="InterPro" id="IPR023827">
    <property type="entry name" value="Peptidase_S8_Asp-AS"/>
</dbReference>
<feature type="non-terminal residue" evidence="18">
    <location>
        <position position="950"/>
    </location>
</feature>
<dbReference type="PANTHER" id="PTHR42884">
    <property type="entry name" value="PROPROTEIN CONVERTASE SUBTILISIN/KEXIN-RELATED"/>
    <property type="match status" value="1"/>
</dbReference>
<dbReference type="PRINTS" id="PR00723">
    <property type="entry name" value="SUBTILISIN"/>
</dbReference>
<feature type="transmembrane region" description="Helical" evidence="16">
    <location>
        <begin position="793"/>
        <end position="814"/>
    </location>
</feature>
<dbReference type="PROSITE" id="PS00136">
    <property type="entry name" value="SUBTILASE_ASP"/>
    <property type="match status" value="1"/>
</dbReference>
<dbReference type="Gene3D" id="2.60.120.260">
    <property type="entry name" value="Galactose-binding domain-like"/>
    <property type="match status" value="1"/>
</dbReference>
<dbReference type="InterPro" id="IPR034182">
    <property type="entry name" value="Kexin/furin"/>
</dbReference>
<dbReference type="GO" id="GO:0007323">
    <property type="term" value="P:peptide pheromone maturation"/>
    <property type="evidence" value="ECO:0007669"/>
    <property type="project" value="UniProtKB-ARBA"/>
</dbReference>
<evidence type="ECO:0000256" key="8">
    <source>
        <dbReference type="ARBA" id="ARBA00022837"/>
    </source>
</evidence>
<reference evidence="18 19" key="1">
    <citation type="journal article" date="2018" name="Mol. Biol. Evol.">
        <title>Broad Genomic Sampling Reveals a Smut Pathogenic Ancestry of the Fungal Clade Ustilaginomycotina.</title>
        <authorList>
            <person name="Kijpornyongpan T."/>
            <person name="Mondo S.J."/>
            <person name="Barry K."/>
            <person name="Sandor L."/>
            <person name="Lee J."/>
            <person name="Lipzen A."/>
            <person name="Pangilinan J."/>
            <person name="LaButti K."/>
            <person name="Hainaut M."/>
            <person name="Henrissat B."/>
            <person name="Grigoriev I.V."/>
            <person name="Spatafora J.W."/>
            <person name="Aime M.C."/>
        </authorList>
    </citation>
    <scope>NUCLEOTIDE SEQUENCE [LARGE SCALE GENOMIC DNA]</scope>
    <source>
        <strain evidence="18 19">MCA 3645</strain>
    </source>
</reference>
<proteinExistence type="inferred from homology"/>
<dbReference type="STRING" id="1882483.A0A317XQI6"/>
<dbReference type="InParanoid" id="A0A317XQI6"/>
<dbReference type="PROSITE" id="PS51829">
    <property type="entry name" value="P_HOMO_B"/>
    <property type="match status" value="1"/>
</dbReference>
<dbReference type="GO" id="GO:0016485">
    <property type="term" value="P:protein processing"/>
    <property type="evidence" value="ECO:0007669"/>
    <property type="project" value="TreeGrafter"/>
</dbReference>
<dbReference type="InterPro" id="IPR015500">
    <property type="entry name" value="Peptidase_S8_subtilisin-rel"/>
</dbReference>
<keyword evidence="6 14" id="KW-0378">Hydrolase</keyword>
<evidence type="ECO:0000256" key="16">
    <source>
        <dbReference type="SAM" id="Phobius"/>
    </source>
</evidence>
<sequence>ISAASCSANGDTAQLHRRRLDPSEYPWANQKRSVPLPAERSYHSHHYYVVELNPRHEKDVDPRHVAEALGAEFVERAGELPHHWLIRSEKPLPADADLDALAKRASSSTSKPLDSRSLQRPDVPEHQDPILTRWNAIRRSAHEPGFSTEHGLSKRQHAAAFSIKGVERQVVRRRHKRNVIYDPVEMPHLYPELRDPFPEPGPAPVASPRPPPISSAKTAEMMSLYGIKDPLFANQWHLANDKKRGFDLNVTEVWSQNILGDGVNVCLIDDGLDMHSPDLKDNFFAAGSYDFNSHVALPEPRESDDQHGTRCAGEIAAVKNDVCGVGVAHHSKVSGVRILSGPISDVDEAAALNYAYQQNHIYSCSWGPPDDGRSMDAPKGLIAKAMLNGVQNGRDGKGSIFVFAGGNGGASDDQCNFDGYTNSIYSMTIAAVDREGQHPYYSEMCSAIIGTSWSSGSGDHIHTTDVAWNGNNRCTAHHGGTSAAAPLAAGVIALALSVRPELTWRDAQHVAVRSAVMVNPEDPDWQRTQAGRHYNHKYGYGLIDAYQFVEEAKRHQLVTPQAWYESPNVTLPATQTLITEPGTESTITITEDDLRNANLAALEHVTVRVWITHARRGDVNVELVSPHGTKSALARTRRYDDATTGFPGWSFMTLKHWDESPVGEWKIRVYDNAHPNRVGNFYAWTMTLWGASLDPAKAKPWNFPQDSVEYHETLAAAPNTTIIKLPAAQTSSAQLKKPTDHLPADHGTAPGESHIDFSNSNGNGAASGGAGSELDRPEADTGYLTGLRKNSTWVVVAGGLVLIFAGSLAAFFIMRRRKMRGRGSGLGGDRGATGGEYEYLATDEELAMGDLDGDVGGRGGRGPRTGRRGKAGGAEKSRRTKELYDAFAEGSSDEDGDDLYDDDARDGRGLMGRASPADPASKSSAQPYRDDLEDDDGDRRFALHDDDEDG</sequence>
<evidence type="ECO:0000256" key="7">
    <source>
        <dbReference type="ARBA" id="ARBA00022825"/>
    </source>
</evidence>
<comment type="similarity">
    <text evidence="2">Belongs to the peptidase S8 family. Furin subfamily.</text>
</comment>
<feature type="region of interest" description="Disordered" evidence="15">
    <location>
        <begin position="848"/>
        <end position="950"/>
    </location>
</feature>
<dbReference type="PROSITE" id="PS00138">
    <property type="entry name" value="SUBTILASE_SER"/>
    <property type="match status" value="1"/>
</dbReference>
<evidence type="ECO:0000259" key="17">
    <source>
        <dbReference type="PROSITE" id="PS51829"/>
    </source>
</evidence>
<name>A0A317XQI6_9BASI</name>
<evidence type="ECO:0000256" key="15">
    <source>
        <dbReference type="SAM" id="MobiDB-lite"/>
    </source>
</evidence>
<dbReference type="GO" id="GO:0000139">
    <property type="term" value="C:Golgi membrane"/>
    <property type="evidence" value="ECO:0007669"/>
    <property type="project" value="TreeGrafter"/>
</dbReference>
<dbReference type="InterPro" id="IPR000209">
    <property type="entry name" value="Peptidase_S8/S53_dom"/>
</dbReference>
<keyword evidence="12" id="KW-0325">Glycoprotein</keyword>
<keyword evidence="8" id="KW-0106">Calcium</keyword>
<feature type="compositionally biased region" description="Low complexity" evidence="15">
    <location>
        <begin position="914"/>
        <end position="927"/>
    </location>
</feature>
<dbReference type="FunFam" id="2.60.120.260:FF:000026">
    <property type="entry name" value="proprotein convertase subtilisin/kexin type 7"/>
    <property type="match status" value="1"/>
</dbReference>